<evidence type="ECO:0000313" key="1">
    <source>
        <dbReference type="EMBL" id="MBA4674495.1"/>
    </source>
</evidence>
<name>A0A7C9AUV4_OPUST</name>
<dbReference type="AlphaFoldDB" id="A0A7C9AUV4"/>
<dbReference type="EMBL" id="GISG01262769">
    <property type="protein sequence ID" value="MBA4674495.1"/>
    <property type="molecule type" value="Transcribed_RNA"/>
</dbReference>
<protein>
    <submittedName>
        <fullName evidence="1">Uncharacterized protein</fullName>
    </submittedName>
</protein>
<proteinExistence type="predicted"/>
<reference evidence="1" key="1">
    <citation type="journal article" date="2013" name="J. Plant Res.">
        <title>Effect of fungi and light on seed germination of three Opuntia species from semiarid lands of central Mexico.</title>
        <authorList>
            <person name="Delgado-Sanchez P."/>
            <person name="Jimenez-Bremont J.F."/>
            <person name="Guerrero-Gonzalez Mde L."/>
            <person name="Flores J."/>
        </authorList>
    </citation>
    <scope>NUCLEOTIDE SEQUENCE</scope>
    <source>
        <tissue evidence="1">Cladode</tissue>
    </source>
</reference>
<sequence length="110" mass="11685">MALSSSSCVSCSCCSWSFMLPIPSGLESPESASSLGPSFALSSNFNFSEERFCISNFCVSTMPSNSCNMVKSSTFDSWVFCSCSLRLAFDSLRNCISSSISCCAPSISLA</sequence>
<organism evidence="1">
    <name type="scientific">Opuntia streptacantha</name>
    <name type="common">Prickly pear cactus</name>
    <name type="synonym">Opuntia cardona</name>
    <dbReference type="NCBI Taxonomy" id="393608"/>
    <lineage>
        <taxon>Eukaryota</taxon>
        <taxon>Viridiplantae</taxon>
        <taxon>Streptophyta</taxon>
        <taxon>Embryophyta</taxon>
        <taxon>Tracheophyta</taxon>
        <taxon>Spermatophyta</taxon>
        <taxon>Magnoliopsida</taxon>
        <taxon>eudicotyledons</taxon>
        <taxon>Gunneridae</taxon>
        <taxon>Pentapetalae</taxon>
        <taxon>Caryophyllales</taxon>
        <taxon>Cactineae</taxon>
        <taxon>Cactaceae</taxon>
        <taxon>Opuntioideae</taxon>
        <taxon>Opuntia</taxon>
    </lineage>
</organism>
<reference evidence="1" key="2">
    <citation type="submission" date="2020-07" db="EMBL/GenBank/DDBJ databases">
        <authorList>
            <person name="Vera ALvarez R."/>
            <person name="Arias-Moreno D.M."/>
            <person name="Jimenez-Jacinto V."/>
            <person name="Jimenez-Bremont J.F."/>
            <person name="Swaminathan K."/>
            <person name="Moose S.P."/>
            <person name="Guerrero-Gonzalez M.L."/>
            <person name="Marino-Ramirez L."/>
            <person name="Landsman D."/>
            <person name="Rodriguez-Kessler M."/>
            <person name="Delgado-Sanchez P."/>
        </authorList>
    </citation>
    <scope>NUCLEOTIDE SEQUENCE</scope>
    <source>
        <tissue evidence="1">Cladode</tissue>
    </source>
</reference>
<accession>A0A7C9AUV4</accession>